<dbReference type="PANTHER" id="PTHR35038">
    <property type="entry name" value="DISSIMILATORY SULFITE REDUCTASE SIRA"/>
    <property type="match status" value="1"/>
</dbReference>
<dbReference type="Pfam" id="PF13447">
    <property type="entry name" value="Multi-haem_cyto"/>
    <property type="match status" value="2"/>
</dbReference>
<dbReference type="Proteomes" id="UP000255508">
    <property type="component" value="Unassembled WGS sequence"/>
</dbReference>
<dbReference type="PANTHER" id="PTHR35038:SF8">
    <property type="entry name" value="C-TYPE POLYHEME CYTOCHROME OMCC"/>
    <property type="match status" value="1"/>
</dbReference>
<accession>A0A370DUV1</accession>
<protein>
    <submittedName>
        <fullName evidence="3">Cytochrome C</fullName>
    </submittedName>
</protein>
<feature type="signal peptide" evidence="2">
    <location>
        <begin position="1"/>
        <end position="26"/>
    </location>
</feature>
<evidence type="ECO:0000256" key="1">
    <source>
        <dbReference type="ARBA" id="ARBA00022729"/>
    </source>
</evidence>
<dbReference type="EMBL" id="QFXD01000227">
    <property type="protein sequence ID" value="RDH89203.1"/>
    <property type="molecule type" value="Genomic_DNA"/>
</dbReference>
<reference evidence="3 4" key="1">
    <citation type="journal article" date="2018" name="ISME J.">
        <title>Endosymbiont genomes yield clues of tubeworm success.</title>
        <authorList>
            <person name="Li Y."/>
            <person name="Liles M.R."/>
            <person name="Halanych K.M."/>
        </authorList>
    </citation>
    <scope>NUCLEOTIDE SEQUENCE [LARGE SCALE GENOMIC DNA]</scope>
    <source>
        <strain evidence="3">A1422</strain>
    </source>
</reference>
<organism evidence="3 4">
    <name type="scientific">endosymbiont of Lamellibrachia luymesi</name>
    <dbReference type="NCBI Taxonomy" id="2200907"/>
    <lineage>
        <taxon>Bacteria</taxon>
        <taxon>Pseudomonadati</taxon>
        <taxon>Pseudomonadota</taxon>
        <taxon>Gammaproteobacteria</taxon>
        <taxon>sulfur-oxidizing symbionts</taxon>
    </lineage>
</organism>
<sequence>MRPIRSMAIVITTLIGSLCLSGQSFAEEAQKKLFSAKIEHKDQSCIECHVQETPGIVRQHMSSKMGNPSNAADYVGCNDCHGDTHNESDDANLAKMPTPATCTVCHKEQVEQYEAGKHNLAWYGMKTQAAWHHQPASIVKQGYRGCSGCHKLGTKGLLGVKEGNSGALKHDGGIEASEYRYGNAQCDACHTRHNFSKAEALNPRACSNCHMGFDHPQWEMWISSKHGIGYLSNPDDPNHGGYPSCQTCHMNGGNHEVRTPWGFLGLRIPTKENVLALIDVAPSLKTQLTSLAAALPSGNFIDLDDDPQWTFDRALILQAAGVLDANLQPTERFVDAVVQAEVARGPEAFNEERKRMKLTCSNCHSNAYVDDFSKSSDDVLKNVDHVFAKGIAAVQGLYKDGILTKPEGWEYGPDLLMYYDTKTAIEQELFMIVLEYKQRAFQGAYHASNDCMHWYGWAPLNRAVNEILEEAEKLRFEHEVKQKLKIKG</sequence>
<evidence type="ECO:0000313" key="4">
    <source>
        <dbReference type="Proteomes" id="UP000255508"/>
    </source>
</evidence>
<feature type="chain" id="PRO_5016861042" evidence="2">
    <location>
        <begin position="27"/>
        <end position="488"/>
    </location>
</feature>
<proteinExistence type="predicted"/>
<gene>
    <name evidence="3" type="ORF">DIZ79_12805</name>
</gene>
<dbReference type="InterPro" id="IPR036280">
    <property type="entry name" value="Multihaem_cyt_sf"/>
</dbReference>
<dbReference type="Gene3D" id="1.10.780.10">
    <property type="entry name" value="Hydroxylamine Oxidoreductase, Chain A, domain 1"/>
    <property type="match status" value="1"/>
</dbReference>
<evidence type="ECO:0000256" key="2">
    <source>
        <dbReference type="SAM" id="SignalP"/>
    </source>
</evidence>
<dbReference type="AlphaFoldDB" id="A0A370DUV1"/>
<dbReference type="InterPro" id="IPR051829">
    <property type="entry name" value="Multiheme_Cytochr_ET"/>
</dbReference>
<keyword evidence="1 2" id="KW-0732">Signal</keyword>
<dbReference type="SUPFAM" id="SSF48695">
    <property type="entry name" value="Multiheme cytochromes"/>
    <property type="match status" value="1"/>
</dbReference>
<comment type="caution">
    <text evidence="3">The sequence shown here is derived from an EMBL/GenBank/DDBJ whole genome shotgun (WGS) entry which is preliminary data.</text>
</comment>
<evidence type="ECO:0000313" key="3">
    <source>
        <dbReference type="EMBL" id="RDH89203.1"/>
    </source>
</evidence>
<dbReference type="Gene3D" id="1.20.850.10">
    <property type="entry name" value="Hydroxylamine Oxidoreductase, Chain A, domain 2"/>
    <property type="match status" value="1"/>
</dbReference>
<name>A0A370DUV1_9GAMM</name>